<proteinExistence type="predicted"/>
<organism evidence="3 4">
    <name type="scientific">Dyadobacter koreensis</name>
    <dbReference type="NCBI Taxonomy" id="408657"/>
    <lineage>
        <taxon>Bacteria</taxon>
        <taxon>Pseudomonadati</taxon>
        <taxon>Bacteroidota</taxon>
        <taxon>Cytophagia</taxon>
        <taxon>Cytophagales</taxon>
        <taxon>Spirosomataceae</taxon>
        <taxon>Dyadobacter</taxon>
    </lineage>
</organism>
<dbReference type="PRINTS" id="PR00069">
    <property type="entry name" value="ALDKETRDTASE"/>
</dbReference>
<dbReference type="InterPro" id="IPR050791">
    <property type="entry name" value="Aldo-Keto_reductase"/>
</dbReference>
<dbReference type="RefSeq" id="WP_090337870.1">
    <property type="nucleotide sequence ID" value="NZ_FNXY01000006.1"/>
</dbReference>
<dbReference type="PANTHER" id="PTHR43625">
    <property type="entry name" value="AFLATOXIN B1 ALDEHYDE REDUCTASE"/>
    <property type="match status" value="1"/>
</dbReference>
<evidence type="ECO:0000256" key="1">
    <source>
        <dbReference type="ARBA" id="ARBA00023002"/>
    </source>
</evidence>
<reference evidence="3 4" key="1">
    <citation type="submission" date="2016-10" db="EMBL/GenBank/DDBJ databases">
        <authorList>
            <person name="de Groot N.N."/>
        </authorList>
    </citation>
    <scope>NUCLEOTIDE SEQUENCE [LARGE SCALE GENOMIC DNA]</scope>
    <source>
        <strain evidence="3 4">DSM 19938</strain>
    </source>
</reference>
<dbReference type="AlphaFoldDB" id="A0A1H6XFN6"/>
<dbReference type="Proteomes" id="UP000199532">
    <property type="component" value="Unassembled WGS sequence"/>
</dbReference>
<protein>
    <submittedName>
        <fullName evidence="3">Predicted oxidoreductase</fullName>
    </submittedName>
</protein>
<sequence length="278" mass="30472">MENTLNYKIGGIEINRLGYGAMQLTGKDVFGEVADRENAKKVLQSAVEAGVSFIDTAEAYGPKLNETLIAEALYPYKAGLLIATKGGFNRPGPGQWIPNGSPDHITQNIEGSLKRLKVDTIDLWQLHRIDPNVDVEETLAPVADAVKAGKIRYVGLSEVTVDQIKQVQQILPIVSVQNLYNLADRRWENVLDYTEQQGLAFIPWFPLASGPDKLEAKIRSIAATHQATTAQIALAWLLKRSSNILLIPGTKSITHLHDNLKAADIILSDEELATLSAQ</sequence>
<feature type="domain" description="NADP-dependent oxidoreductase" evidence="2">
    <location>
        <begin position="16"/>
        <end position="275"/>
    </location>
</feature>
<gene>
    <name evidence="3" type="ORF">SAMN04487995_3836</name>
</gene>
<name>A0A1H6XFN6_9BACT</name>
<dbReference type="STRING" id="408657.SAMN04487995_3836"/>
<dbReference type="CDD" id="cd19088">
    <property type="entry name" value="AKR_AKR13B1"/>
    <property type="match status" value="1"/>
</dbReference>
<keyword evidence="1" id="KW-0560">Oxidoreductase</keyword>
<evidence type="ECO:0000259" key="2">
    <source>
        <dbReference type="Pfam" id="PF00248"/>
    </source>
</evidence>
<evidence type="ECO:0000313" key="3">
    <source>
        <dbReference type="EMBL" id="SEJ26324.1"/>
    </source>
</evidence>
<dbReference type="Pfam" id="PF00248">
    <property type="entry name" value="Aldo_ket_red"/>
    <property type="match status" value="1"/>
</dbReference>
<dbReference type="GO" id="GO:0016491">
    <property type="term" value="F:oxidoreductase activity"/>
    <property type="evidence" value="ECO:0007669"/>
    <property type="project" value="UniProtKB-KW"/>
</dbReference>
<dbReference type="InterPro" id="IPR036812">
    <property type="entry name" value="NAD(P)_OxRdtase_dom_sf"/>
</dbReference>
<dbReference type="PANTHER" id="PTHR43625:SF40">
    <property type="entry name" value="ALDO-KETO REDUCTASE YAKC [NADP(+)]"/>
    <property type="match status" value="1"/>
</dbReference>
<dbReference type="SUPFAM" id="SSF51430">
    <property type="entry name" value="NAD(P)-linked oxidoreductase"/>
    <property type="match status" value="1"/>
</dbReference>
<dbReference type="InterPro" id="IPR020471">
    <property type="entry name" value="AKR"/>
</dbReference>
<accession>A0A1H6XFN6</accession>
<dbReference type="GO" id="GO:0005737">
    <property type="term" value="C:cytoplasm"/>
    <property type="evidence" value="ECO:0007669"/>
    <property type="project" value="TreeGrafter"/>
</dbReference>
<dbReference type="OrthoDB" id="9773828at2"/>
<dbReference type="Gene3D" id="3.20.20.100">
    <property type="entry name" value="NADP-dependent oxidoreductase domain"/>
    <property type="match status" value="1"/>
</dbReference>
<dbReference type="InterPro" id="IPR023210">
    <property type="entry name" value="NADP_OxRdtase_dom"/>
</dbReference>
<dbReference type="EMBL" id="FNXY01000006">
    <property type="protein sequence ID" value="SEJ26324.1"/>
    <property type="molecule type" value="Genomic_DNA"/>
</dbReference>
<keyword evidence="4" id="KW-1185">Reference proteome</keyword>
<evidence type="ECO:0000313" key="4">
    <source>
        <dbReference type="Proteomes" id="UP000199532"/>
    </source>
</evidence>